<dbReference type="EMBL" id="CM018048">
    <property type="protein sequence ID" value="KAA8522373.1"/>
    <property type="molecule type" value="Genomic_DNA"/>
</dbReference>
<protein>
    <submittedName>
        <fullName evidence="1">Uncharacterized protein</fullName>
    </submittedName>
</protein>
<evidence type="ECO:0000313" key="2">
    <source>
        <dbReference type="Proteomes" id="UP000325577"/>
    </source>
</evidence>
<reference evidence="1 2" key="1">
    <citation type="submission" date="2019-09" db="EMBL/GenBank/DDBJ databases">
        <title>A chromosome-level genome assembly of the Chinese tupelo Nyssa sinensis.</title>
        <authorList>
            <person name="Yang X."/>
            <person name="Kang M."/>
            <person name="Yang Y."/>
            <person name="Xiong H."/>
            <person name="Wang M."/>
            <person name="Zhang Z."/>
            <person name="Wang Z."/>
            <person name="Wu H."/>
            <person name="Ma T."/>
            <person name="Liu J."/>
            <person name="Xi Z."/>
        </authorList>
    </citation>
    <scope>NUCLEOTIDE SEQUENCE [LARGE SCALE GENOMIC DNA]</scope>
    <source>
        <strain evidence="1">J267</strain>
        <tissue evidence="1">Leaf</tissue>
    </source>
</reference>
<gene>
    <name evidence="1" type="ORF">F0562_013266</name>
</gene>
<proteinExistence type="predicted"/>
<evidence type="ECO:0000313" key="1">
    <source>
        <dbReference type="EMBL" id="KAA8522373.1"/>
    </source>
</evidence>
<name>A0A5J4ZUA5_9ASTE</name>
<dbReference type="OrthoDB" id="10264062at2759"/>
<dbReference type="Proteomes" id="UP000325577">
    <property type="component" value="Linkage Group LG5"/>
</dbReference>
<dbReference type="AlphaFoldDB" id="A0A5J4ZUA5"/>
<sequence length="126" mass="14231">MSKSSTSRMIFKVYDRIRLYAVILEGSKEIIAVSKQSKEIVEGSKEIVQIRAQCNTHLSAVILEGSKEIIAASKQSKEIVESFKESVQIRAPCNTHLATDGSQDFLPWAVMLSYLSQVFFKVRYIQ</sequence>
<keyword evidence="2" id="KW-1185">Reference proteome</keyword>
<organism evidence="1 2">
    <name type="scientific">Nyssa sinensis</name>
    <dbReference type="NCBI Taxonomy" id="561372"/>
    <lineage>
        <taxon>Eukaryota</taxon>
        <taxon>Viridiplantae</taxon>
        <taxon>Streptophyta</taxon>
        <taxon>Embryophyta</taxon>
        <taxon>Tracheophyta</taxon>
        <taxon>Spermatophyta</taxon>
        <taxon>Magnoliopsida</taxon>
        <taxon>eudicotyledons</taxon>
        <taxon>Gunneridae</taxon>
        <taxon>Pentapetalae</taxon>
        <taxon>asterids</taxon>
        <taxon>Cornales</taxon>
        <taxon>Nyssaceae</taxon>
        <taxon>Nyssa</taxon>
    </lineage>
</organism>
<accession>A0A5J4ZUA5</accession>